<gene>
    <name evidence="1" type="ORF">MM35RIKEN_02500</name>
</gene>
<organism evidence="1 2">
    <name type="scientific">Vescimonas fastidiosa</name>
    <dbReference type="NCBI Taxonomy" id="2714353"/>
    <lineage>
        <taxon>Bacteria</taxon>
        <taxon>Bacillati</taxon>
        <taxon>Bacillota</taxon>
        <taxon>Clostridia</taxon>
        <taxon>Eubacteriales</taxon>
        <taxon>Oscillospiraceae</taxon>
        <taxon>Vescimonas</taxon>
    </lineage>
</organism>
<keyword evidence="2" id="KW-1185">Reference proteome</keyword>
<name>A0A810PMP4_9FIRM</name>
<dbReference type="KEGG" id="vfa:MM35RIKEN_02500"/>
<reference evidence="1" key="1">
    <citation type="submission" date="2020-09" db="EMBL/GenBank/DDBJ databases">
        <title>New species isolated from human feces.</title>
        <authorList>
            <person name="Kitahara M."/>
            <person name="Shigeno Y."/>
            <person name="Shime M."/>
            <person name="Matsumoto Y."/>
            <person name="Nakamura S."/>
            <person name="Motooka D."/>
            <person name="Fukuoka S."/>
            <person name="Nishikawa H."/>
            <person name="Benno Y."/>
        </authorList>
    </citation>
    <scope>NUCLEOTIDE SEQUENCE</scope>
    <source>
        <strain evidence="1">MM35</strain>
    </source>
</reference>
<sequence length="55" mass="6380">MSQALYDQIRWNAVCGESCTHGVEPGKSWRSYQMLTYGYLVLMLMYGKEASNRKQ</sequence>
<dbReference type="AlphaFoldDB" id="A0A810PMP4"/>
<evidence type="ECO:0000313" key="1">
    <source>
        <dbReference type="EMBL" id="BCK78058.1"/>
    </source>
</evidence>
<proteinExistence type="predicted"/>
<evidence type="ECO:0000313" key="2">
    <source>
        <dbReference type="Proteomes" id="UP000681343"/>
    </source>
</evidence>
<dbReference type="EMBL" id="AP023415">
    <property type="protein sequence ID" value="BCK78058.1"/>
    <property type="molecule type" value="Genomic_DNA"/>
</dbReference>
<accession>A0A810PMP4</accession>
<protein>
    <submittedName>
        <fullName evidence="1">Uncharacterized protein</fullName>
    </submittedName>
</protein>
<dbReference type="Proteomes" id="UP000681343">
    <property type="component" value="Chromosome"/>
</dbReference>